<organism evidence="2 3">
    <name type="scientific">Nocardioides acrostichi</name>
    <dbReference type="NCBI Taxonomy" id="2784339"/>
    <lineage>
        <taxon>Bacteria</taxon>
        <taxon>Bacillati</taxon>
        <taxon>Actinomycetota</taxon>
        <taxon>Actinomycetes</taxon>
        <taxon>Propionibacteriales</taxon>
        <taxon>Nocardioidaceae</taxon>
        <taxon>Nocardioides</taxon>
    </lineage>
</organism>
<dbReference type="EMBL" id="JADIVZ010000003">
    <property type="protein sequence ID" value="MBF4161662.1"/>
    <property type="molecule type" value="Genomic_DNA"/>
</dbReference>
<dbReference type="AlphaFoldDB" id="A0A930Y748"/>
<evidence type="ECO:0008006" key="4">
    <source>
        <dbReference type="Google" id="ProtNLM"/>
    </source>
</evidence>
<evidence type="ECO:0000256" key="1">
    <source>
        <dbReference type="SAM" id="Phobius"/>
    </source>
</evidence>
<evidence type="ECO:0000313" key="3">
    <source>
        <dbReference type="Proteomes" id="UP000656804"/>
    </source>
</evidence>
<keyword evidence="3" id="KW-1185">Reference proteome</keyword>
<feature type="transmembrane region" description="Helical" evidence="1">
    <location>
        <begin position="12"/>
        <end position="39"/>
    </location>
</feature>
<dbReference type="RefSeq" id="WP_194502932.1">
    <property type="nucleotide sequence ID" value="NZ_JADIVZ010000003.1"/>
</dbReference>
<proteinExistence type="predicted"/>
<feature type="transmembrane region" description="Helical" evidence="1">
    <location>
        <begin position="59"/>
        <end position="80"/>
    </location>
</feature>
<keyword evidence="1" id="KW-0472">Membrane</keyword>
<dbReference type="Proteomes" id="UP000656804">
    <property type="component" value="Unassembled WGS sequence"/>
</dbReference>
<comment type="caution">
    <text evidence="2">The sequence shown here is derived from an EMBL/GenBank/DDBJ whole genome shotgun (WGS) entry which is preliminary data.</text>
</comment>
<keyword evidence="1" id="KW-1133">Transmembrane helix</keyword>
<accession>A0A930Y748</accession>
<reference evidence="2" key="1">
    <citation type="submission" date="2020-11" db="EMBL/GenBank/DDBJ databases">
        <title>Nocardioides sp. CBS4Y-1, whole genome shotgun sequence.</title>
        <authorList>
            <person name="Tuo L."/>
        </authorList>
    </citation>
    <scope>NUCLEOTIDE SEQUENCE</scope>
    <source>
        <strain evidence="2">CBS4Y-1</strain>
    </source>
</reference>
<protein>
    <recommendedName>
        <fullName evidence="4">Alkaline shock response membrane anchor protein AmaP</fullName>
    </recommendedName>
</protein>
<evidence type="ECO:0000313" key="2">
    <source>
        <dbReference type="EMBL" id="MBF4161662.1"/>
    </source>
</evidence>
<name>A0A930Y748_9ACTN</name>
<gene>
    <name evidence="2" type="ORF">ISG29_08165</name>
</gene>
<sequence length="204" mass="21140">MSARLSALDRFLVGLVGLVLLAGGLVVVDWRVGLAPIGLPTTLDTTALADGVASSGWPWVSAGVCVVLALLALAWILAHLGRRSVSVARSVLSDEEGRVVLDLSSVAAAAATDLADTAPVASARGWCEVRGASHLVVLRAKVLPDADVDALVDAARASAVRVVGAFEDDRVGCRVLLHGPPRLRRGLSTSLTSVNPEEIDTKEK</sequence>
<keyword evidence="1" id="KW-0812">Transmembrane</keyword>